<proteinExistence type="predicted"/>
<dbReference type="EMBL" id="CP042425">
    <property type="protein sequence ID" value="QEL15032.1"/>
    <property type="molecule type" value="Genomic_DNA"/>
</dbReference>
<dbReference type="PANTHER" id="PTHR33221">
    <property type="entry name" value="WINGED HELIX-TURN-HELIX TRANSCRIPTIONAL REGULATOR, RRF2 FAMILY"/>
    <property type="match status" value="1"/>
</dbReference>
<dbReference type="NCBIfam" id="TIGR00738">
    <property type="entry name" value="rrf2_super"/>
    <property type="match status" value="1"/>
</dbReference>
<dbReference type="KEGG" id="lrs:PX52LOC_01937"/>
<dbReference type="GO" id="GO:0005829">
    <property type="term" value="C:cytosol"/>
    <property type="evidence" value="ECO:0007669"/>
    <property type="project" value="TreeGrafter"/>
</dbReference>
<accession>A0A5C1AB38</accession>
<dbReference type="PROSITE" id="PS51197">
    <property type="entry name" value="HTH_RRF2_2"/>
    <property type="match status" value="1"/>
</dbReference>
<dbReference type="InterPro" id="IPR036388">
    <property type="entry name" value="WH-like_DNA-bd_sf"/>
</dbReference>
<dbReference type="PANTHER" id="PTHR33221:SF16">
    <property type="entry name" value="HTH-TYPE TRANSCRIPTIONAL REGULATOR SLR0846-RELATED"/>
    <property type="match status" value="1"/>
</dbReference>
<dbReference type="InterPro" id="IPR036390">
    <property type="entry name" value="WH_DNA-bd_sf"/>
</dbReference>
<evidence type="ECO:0000313" key="1">
    <source>
        <dbReference type="EMBL" id="QEL15032.1"/>
    </source>
</evidence>
<dbReference type="Gene3D" id="1.10.10.10">
    <property type="entry name" value="Winged helix-like DNA-binding domain superfamily/Winged helix DNA-binding domain"/>
    <property type="match status" value="1"/>
</dbReference>
<dbReference type="SUPFAM" id="SSF46785">
    <property type="entry name" value="Winged helix' DNA-binding domain"/>
    <property type="match status" value="1"/>
</dbReference>
<reference evidence="2" key="1">
    <citation type="submission" date="2019-08" db="EMBL/GenBank/DDBJ databases">
        <title>Limnoglobus roseus gen. nov., sp. nov., a novel freshwater planctomycete with a giant genome from the family Gemmataceae.</title>
        <authorList>
            <person name="Kulichevskaya I.S."/>
            <person name="Naumoff D.G."/>
            <person name="Miroshnikov K."/>
            <person name="Ivanova A."/>
            <person name="Philippov D.A."/>
            <person name="Hakobyan A."/>
            <person name="Rijpstra I.C."/>
            <person name="Sinninghe Damste J.S."/>
            <person name="Liesack W."/>
            <person name="Dedysh S.N."/>
        </authorList>
    </citation>
    <scope>NUCLEOTIDE SEQUENCE [LARGE SCALE GENOMIC DNA]</scope>
    <source>
        <strain evidence="2">PX52</strain>
    </source>
</reference>
<keyword evidence="2" id="KW-1185">Reference proteome</keyword>
<dbReference type="AlphaFoldDB" id="A0A5C1AB38"/>
<dbReference type="GO" id="GO:0003700">
    <property type="term" value="F:DNA-binding transcription factor activity"/>
    <property type="evidence" value="ECO:0007669"/>
    <property type="project" value="TreeGrafter"/>
</dbReference>
<protein>
    <submittedName>
        <fullName evidence="1">Rrf2 family transcriptional regulator</fullName>
    </submittedName>
</protein>
<organism evidence="1 2">
    <name type="scientific">Limnoglobus roseus</name>
    <dbReference type="NCBI Taxonomy" id="2598579"/>
    <lineage>
        <taxon>Bacteria</taxon>
        <taxon>Pseudomonadati</taxon>
        <taxon>Planctomycetota</taxon>
        <taxon>Planctomycetia</taxon>
        <taxon>Gemmatales</taxon>
        <taxon>Gemmataceae</taxon>
        <taxon>Limnoglobus</taxon>
    </lineage>
</organism>
<dbReference type="RefSeq" id="WP_149109880.1">
    <property type="nucleotide sequence ID" value="NZ_CP042425.1"/>
</dbReference>
<gene>
    <name evidence="1" type="ORF">PX52LOC_01937</name>
</gene>
<dbReference type="OrthoDB" id="9808360at2"/>
<dbReference type="Proteomes" id="UP000324974">
    <property type="component" value="Chromosome"/>
</dbReference>
<sequence>MLITARAEYACLAMLELAARHNDPRPIRLTEVTDKHAIPQRFLVQILLQMKAAGLVSTSRGASGGYRLARAPETITLADILGVLDRMEKPEDRNLAPSTMARGLQSVWKQLGETRMHFLQKIRLTDLVPSSNSGDYVI</sequence>
<dbReference type="Pfam" id="PF02082">
    <property type="entry name" value="Rrf2"/>
    <property type="match status" value="1"/>
</dbReference>
<evidence type="ECO:0000313" key="2">
    <source>
        <dbReference type="Proteomes" id="UP000324974"/>
    </source>
</evidence>
<dbReference type="InterPro" id="IPR000944">
    <property type="entry name" value="Tscrpt_reg_Rrf2"/>
</dbReference>
<name>A0A5C1AB38_9BACT</name>